<dbReference type="PANTHER" id="PTHR10720">
    <property type="entry name" value="HEME OXYGENASE"/>
    <property type="match status" value="1"/>
</dbReference>
<dbReference type="STRING" id="1736691.SAMN06295964_2111"/>
<dbReference type="GO" id="GO:0006788">
    <property type="term" value="P:heme oxidation"/>
    <property type="evidence" value="ECO:0007669"/>
    <property type="project" value="InterPro"/>
</dbReference>
<dbReference type="OrthoDB" id="5493802at2"/>
<dbReference type="InterPro" id="IPR016053">
    <property type="entry name" value="Haem_Oase-like"/>
</dbReference>
<dbReference type="Pfam" id="PF01126">
    <property type="entry name" value="Heme_oxygenase"/>
    <property type="match status" value="1"/>
</dbReference>
<dbReference type="GO" id="GO:0004392">
    <property type="term" value="F:heme oxygenase (decyclizing) activity"/>
    <property type="evidence" value="ECO:0007669"/>
    <property type="project" value="InterPro"/>
</dbReference>
<dbReference type="GO" id="GO:0042167">
    <property type="term" value="P:heme catabolic process"/>
    <property type="evidence" value="ECO:0007669"/>
    <property type="project" value="TreeGrafter"/>
</dbReference>
<dbReference type="InterPro" id="IPR016084">
    <property type="entry name" value="Haem_Oase-like_multi-hlx"/>
</dbReference>
<dbReference type="Proteomes" id="UP000191040">
    <property type="component" value="Chromosome I"/>
</dbReference>
<feature type="binding site" evidence="4">
    <location>
        <position position="128"/>
    </location>
    <ligand>
        <name>heme b</name>
        <dbReference type="ChEBI" id="CHEBI:60344"/>
    </ligand>
</feature>
<evidence type="ECO:0000256" key="1">
    <source>
        <dbReference type="ARBA" id="ARBA00022617"/>
    </source>
</evidence>
<keyword evidence="3 5" id="KW-0408">Iron</keyword>
<evidence type="ECO:0000256" key="2">
    <source>
        <dbReference type="ARBA" id="ARBA00022723"/>
    </source>
</evidence>
<evidence type="ECO:0000313" key="7">
    <source>
        <dbReference type="EMBL" id="SKB08323.1"/>
    </source>
</evidence>
<keyword evidence="8" id="KW-1185">Reference proteome</keyword>
<dbReference type="PIRSF" id="PIRSF000343">
    <property type="entry name" value="Haem_Oase"/>
    <property type="match status" value="1"/>
</dbReference>
<evidence type="ECO:0000256" key="3">
    <source>
        <dbReference type="ARBA" id="ARBA00023004"/>
    </source>
</evidence>
<accession>A0A1T4Z381</accession>
<dbReference type="PRINTS" id="PR00088">
    <property type="entry name" value="HAEMOXYGNASE"/>
</dbReference>
<dbReference type="CDD" id="cd19165">
    <property type="entry name" value="HemeO"/>
    <property type="match status" value="1"/>
</dbReference>
<dbReference type="EMBL" id="LT796768">
    <property type="protein sequence ID" value="SKB08323.1"/>
    <property type="molecule type" value="Genomic_DNA"/>
</dbReference>
<keyword evidence="2 5" id="KW-0479">Metal-binding</keyword>
<dbReference type="PANTHER" id="PTHR10720:SF0">
    <property type="entry name" value="HEME OXYGENASE"/>
    <property type="match status" value="1"/>
</dbReference>
<feature type="binding site" evidence="4">
    <location>
        <position position="15"/>
    </location>
    <ligand>
        <name>heme b</name>
        <dbReference type="ChEBI" id="CHEBI:60344"/>
    </ligand>
</feature>
<evidence type="ECO:0000256" key="4">
    <source>
        <dbReference type="PIRSR" id="PIRSR000343-1"/>
    </source>
</evidence>
<name>A0A1T4Z381_9ACTN</name>
<sequence length="219" mass="23807">MTVLPTETGLSVQMRDGSQSEHKDAEGSSFMSCLLDGRVNETGYTEYLAMLRPIYAALESVGARLADDPIAGAVIDPAINRLAAIDTDLAYWSGAAGVPQVHSSAVDRYVARIEAAAADPALFVAHHYTRYLGDLSGGQAIGRILARTFDLPEGRGIAFYQFEAVPKPKLYKDAYRASLDSLPLTPRDQQRVVEEVKVVFGLNGALFEELSTQLPRFAR</sequence>
<gene>
    <name evidence="7" type="ORF">SAMN06295964_2111</name>
</gene>
<dbReference type="AlphaFoldDB" id="A0A1T4Z381"/>
<feature type="binding site" description="axial binding residue" evidence="5">
    <location>
        <position position="22"/>
    </location>
    <ligand>
        <name>heme b</name>
        <dbReference type="ChEBI" id="CHEBI:60344"/>
    </ligand>
    <ligandPart>
        <name>Fe</name>
        <dbReference type="ChEBI" id="CHEBI:18248"/>
    </ligandPart>
</feature>
<dbReference type="Gene3D" id="1.20.910.10">
    <property type="entry name" value="Heme oxygenase-like"/>
    <property type="match status" value="1"/>
</dbReference>
<dbReference type="SUPFAM" id="SSF48613">
    <property type="entry name" value="Heme oxygenase-like"/>
    <property type="match status" value="1"/>
</dbReference>
<proteinExistence type="predicted"/>
<evidence type="ECO:0000256" key="5">
    <source>
        <dbReference type="PIRSR" id="PIRSR000343-2"/>
    </source>
</evidence>
<dbReference type="InterPro" id="IPR002051">
    <property type="entry name" value="Haem_Oase"/>
</dbReference>
<evidence type="ECO:0000313" key="8">
    <source>
        <dbReference type="Proteomes" id="UP000191040"/>
    </source>
</evidence>
<feature type="binding site" evidence="4">
    <location>
        <position position="176"/>
    </location>
    <ligand>
        <name>heme b</name>
        <dbReference type="ChEBI" id="CHEBI:60344"/>
    </ligand>
</feature>
<organism evidence="7 8">
    <name type="scientific">Aeromicrobium choanae</name>
    <dbReference type="NCBI Taxonomy" id="1736691"/>
    <lineage>
        <taxon>Bacteria</taxon>
        <taxon>Bacillati</taxon>
        <taxon>Actinomycetota</taxon>
        <taxon>Actinomycetes</taxon>
        <taxon>Propionibacteriales</taxon>
        <taxon>Nocardioidaceae</taxon>
        <taxon>Aeromicrobium</taxon>
    </lineage>
</organism>
<dbReference type="GO" id="GO:0020037">
    <property type="term" value="F:heme binding"/>
    <property type="evidence" value="ECO:0007669"/>
    <property type="project" value="TreeGrafter"/>
</dbReference>
<protein>
    <submittedName>
        <fullName evidence="7">Heme oxygenase</fullName>
    </submittedName>
</protein>
<dbReference type="GO" id="GO:0046872">
    <property type="term" value="F:metal ion binding"/>
    <property type="evidence" value="ECO:0007669"/>
    <property type="project" value="UniProtKB-KW"/>
</dbReference>
<dbReference type="GO" id="GO:0006979">
    <property type="term" value="P:response to oxidative stress"/>
    <property type="evidence" value="ECO:0007669"/>
    <property type="project" value="TreeGrafter"/>
</dbReference>
<dbReference type="RefSeq" id="WP_078700119.1">
    <property type="nucleotide sequence ID" value="NZ_LT796768.1"/>
</dbReference>
<evidence type="ECO:0000256" key="6">
    <source>
        <dbReference type="SAM" id="MobiDB-lite"/>
    </source>
</evidence>
<reference evidence="8" key="1">
    <citation type="submission" date="2017-02" db="EMBL/GenBank/DDBJ databases">
        <authorList>
            <person name="Varghese N."/>
            <person name="Submissions S."/>
        </authorList>
    </citation>
    <scope>NUCLEOTIDE SEQUENCE [LARGE SCALE GENOMIC DNA]</scope>
    <source>
        <strain evidence="8">9H-4</strain>
    </source>
</reference>
<keyword evidence="1 4" id="KW-0349">Heme</keyword>
<feature type="region of interest" description="Disordered" evidence="6">
    <location>
        <begin position="1"/>
        <end position="25"/>
    </location>
</feature>